<comment type="similarity">
    <text evidence="4">Belongs to the CDIP1/LITAF family.</text>
</comment>
<evidence type="ECO:0000256" key="8">
    <source>
        <dbReference type="SAM" id="MobiDB-lite"/>
    </source>
</evidence>
<evidence type="ECO:0000313" key="12">
    <source>
        <dbReference type="RefSeq" id="XP_040604049.1"/>
    </source>
</evidence>
<keyword evidence="5" id="KW-0479">Metal-binding</keyword>
<dbReference type="Pfam" id="PF10601">
    <property type="entry name" value="zf-LITAF-like"/>
    <property type="match status" value="1"/>
</dbReference>
<evidence type="ECO:0000313" key="11">
    <source>
        <dbReference type="Proteomes" id="UP000886700"/>
    </source>
</evidence>
<dbReference type="PANTHER" id="PTHR23292:SF27">
    <property type="entry name" value="LITAF DOMAIN-CONTAINING PROTEIN"/>
    <property type="match status" value="1"/>
</dbReference>
<evidence type="ECO:0000256" key="5">
    <source>
        <dbReference type="ARBA" id="ARBA00022723"/>
    </source>
</evidence>
<dbReference type="SMART" id="SM00714">
    <property type="entry name" value="LITAF"/>
    <property type="match status" value="1"/>
</dbReference>
<dbReference type="GeneID" id="110343642"/>
<evidence type="ECO:0000256" key="3">
    <source>
        <dbReference type="ARBA" id="ARBA00004630"/>
    </source>
</evidence>
<comment type="subcellular location">
    <subcellularLocation>
        <location evidence="1">Endosome membrane</location>
        <topology evidence="1">Peripheral membrane protein</topology>
        <orientation evidence="1">Cytoplasmic side</orientation>
    </subcellularLocation>
    <subcellularLocation>
        <location evidence="2">Late endosome membrane</location>
    </subcellularLocation>
    <subcellularLocation>
        <location evidence="3">Lysosome membrane</location>
        <topology evidence="3">Peripheral membrane protein</topology>
        <orientation evidence="3">Cytoplasmic side</orientation>
    </subcellularLocation>
</comment>
<dbReference type="PROSITE" id="PS51837">
    <property type="entry name" value="LITAF"/>
    <property type="match status" value="1"/>
</dbReference>
<reference evidence="12" key="1">
    <citation type="submission" date="2025-08" db="UniProtKB">
        <authorList>
            <consortium name="RefSeq"/>
        </authorList>
    </citation>
    <scope>IDENTIFICATION</scope>
    <source>
        <tissue evidence="12">Liver</tissue>
    </source>
</reference>
<name>A0ABM2XN16_MESAU</name>
<evidence type="ECO:0000256" key="6">
    <source>
        <dbReference type="ARBA" id="ARBA00022833"/>
    </source>
</evidence>
<proteinExistence type="inferred from homology"/>
<keyword evidence="9" id="KW-0812">Transmembrane</keyword>
<keyword evidence="11" id="KW-1185">Reference proteome</keyword>
<evidence type="ECO:0000256" key="7">
    <source>
        <dbReference type="ARBA" id="ARBA00023136"/>
    </source>
</evidence>
<feature type="transmembrane region" description="Helical" evidence="9">
    <location>
        <begin position="82"/>
        <end position="106"/>
    </location>
</feature>
<sequence>MAPKWDRPHGSRYSKEPPPYYPSHARGQRLPQAYPVYTQVPPVIHTTMFTAVPRMTTSLPMQTICPYCGNHIITVTTPVPGILTWLLCSGLFVFGCFLGCCFLPFCVPSFMDVRHSCPVCQQELFHHHRL</sequence>
<dbReference type="RefSeq" id="XP_040604049.1">
    <property type="nucleotide sequence ID" value="XM_040748115.1"/>
</dbReference>
<keyword evidence="7 9" id="KW-0472">Membrane</keyword>
<evidence type="ECO:0000256" key="1">
    <source>
        <dbReference type="ARBA" id="ARBA00004125"/>
    </source>
</evidence>
<evidence type="ECO:0000256" key="9">
    <source>
        <dbReference type="SAM" id="Phobius"/>
    </source>
</evidence>
<dbReference type="InterPro" id="IPR006629">
    <property type="entry name" value="LITAF"/>
</dbReference>
<keyword evidence="6" id="KW-0862">Zinc</keyword>
<dbReference type="PANTHER" id="PTHR23292">
    <property type="entry name" value="LIPOPOLYSACCHARIDE-INDUCED TUMOR NECROSIS FACTOR-ALPHA FACTOR"/>
    <property type="match status" value="1"/>
</dbReference>
<accession>A0ABM2XN16</accession>
<keyword evidence="9" id="KW-1133">Transmembrane helix</keyword>
<evidence type="ECO:0000256" key="4">
    <source>
        <dbReference type="ARBA" id="ARBA00005975"/>
    </source>
</evidence>
<organism evidence="11 12">
    <name type="scientific">Mesocricetus auratus</name>
    <name type="common">Golden hamster</name>
    <dbReference type="NCBI Taxonomy" id="10036"/>
    <lineage>
        <taxon>Eukaryota</taxon>
        <taxon>Metazoa</taxon>
        <taxon>Chordata</taxon>
        <taxon>Craniata</taxon>
        <taxon>Vertebrata</taxon>
        <taxon>Euteleostomi</taxon>
        <taxon>Mammalia</taxon>
        <taxon>Eutheria</taxon>
        <taxon>Euarchontoglires</taxon>
        <taxon>Glires</taxon>
        <taxon>Rodentia</taxon>
        <taxon>Myomorpha</taxon>
        <taxon>Muroidea</taxon>
        <taxon>Cricetidae</taxon>
        <taxon>Cricetinae</taxon>
        <taxon>Mesocricetus</taxon>
    </lineage>
</organism>
<gene>
    <name evidence="12" type="primary">Litafd</name>
</gene>
<feature type="domain" description="LITAF" evidence="10">
    <location>
        <begin position="45"/>
        <end position="129"/>
    </location>
</feature>
<feature type="compositionally biased region" description="Basic and acidic residues" evidence="8">
    <location>
        <begin position="1"/>
        <end position="15"/>
    </location>
</feature>
<evidence type="ECO:0000259" key="10">
    <source>
        <dbReference type="PROSITE" id="PS51837"/>
    </source>
</evidence>
<dbReference type="Proteomes" id="UP000886700">
    <property type="component" value="Unplaced"/>
</dbReference>
<evidence type="ECO:0000256" key="2">
    <source>
        <dbReference type="ARBA" id="ARBA00004414"/>
    </source>
</evidence>
<dbReference type="InterPro" id="IPR037519">
    <property type="entry name" value="LITAF_fam"/>
</dbReference>
<protein>
    <submittedName>
        <fullName evidence="12">LITAF domain-containing protein</fullName>
    </submittedName>
</protein>
<feature type="region of interest" description="Disordered" evidence="8">
    <location>
        <begin position="1"/>
        <end position="22"/>
    </location>
</feature>